<reference evidence="6 7" key="1">
    <citation type="submission" date="2020-03" db="EMBL/GenBank/DDBJ databases">
        <title>Roseomonas stagni sp. nov., isolated from pond water in Japan.</title>
        <authorList>
            <person name="Furuhata K."/>
            <person name="Miyamoto H."/>
            <person name="Goto K."/>
        </authorList>
    </citation>
    <scope>NUCLEOTIDE SEQUENCE [LARGE SCALE GENOMIC DNA]</scope>
    <source>
        <strain evidence="6 7">PeD5</strain>
    </source>
</reference>
<evidence type="ECO:0000256" key="5">
    <source>
        <dbReference type="SAM" id="Phobius"/>
    </source>
</evidence>
<evidence type="ECO:0000256" key="1">
    <source>
        <dbReference type="ARBA" id="ARBA00004141"/>
    </source>
</evidence>
<evidence type="ECO:0000256" key="3">
    <source>
        <dbReference type="ARBA" id="ARBA00022989"/>
    </source>
</evidence>
<dbReference type="InterPro" id="IPR059112">
    <property type="entry name" value="CysZ/EI24"/>
</dbReference>
<comment type="caution">
    <text evidence="6">The sequence shown here is derived from an EMBL/GenBank/DDBJ whole genome shotgun (WGS) entry which is preliminary data.</text>
</comment>
<feature type="transmembrane region" description="Helical" evidence="5">
    <location>
        <begin position="181"/>
        <end position="204"/>
    </location>
</feature>
<evidence type="ECO:0000313" key="6">
    <source>
        <dbReference type="EMBL" id="NGM23657.1"/>
    </source>
</evidence>
<gene>
    <name evidence="6" type="ORF">G3576_26830</name>
</gene>
<dbReference type="Pfam" id="PF07264">
    <property type="entry name" value="EI24"/>
    <property type="match status" value="1"/>
</dbReference>
<evidence type="ECO:0000256" key="4">
    <source>
        <dbReference type="ARBA" id="ARBA00023136"/>
    </source>
</evidence>
<dbReference type="Proteomes" id="UP000475385">
    <property type="component" value="Unassembled WGS sequence"/>
</dbReference>
<proteinExistence type="predicted"/>
<feature type="transmembrane region" description="Helical" evidence="5">
    <location>
        <begin position="21"/>
        <end position="40"/>
    </location>
</feature>
<accession>A0A6M1LU02</accession>
<feature type="transmembrane region" description="Helical" evidence="5">
    <location>
        <begin position="52"/>
        <end position="85"/>
    </location>
</feature>
<evidence type="ECO:0000313" key="7">
    <source>
        <dbReference type="Proteomes" id="UP000475385"/>
    </source>
</evidence>
<dbReference type="EMBL" id="JAAIKB010000017">
    <property type="protein sequence ID" value="NGM23657.1"/>
    <property type="molecule type" value="Genomic_DNA"/>
</dbReference>
<keyword evidence="2 5" id="KW-0812">Transmembrane</keyword>
<keyword evidence="4 5" id="KW-0472">Membrane</keyword>
<name>A0A6M1LU02_9PROT</name>
<evidence type="ECO:0000256" key="2">
    <source>
        <dbReference type="ARBA" id="ARBA00022692"/>
    </source>
</evidence>
<dbReference type="AlphaFoldDB" id="A0A6M1LU02"/>
<comment type="subcellular location">
    <subcellularLocation>
        <location evidence="1">Membrane</location>
        <topology evidence="1">Multi-pass membrane protein</topology>
    </subcellularLocation>
</comment>
<sequence length="227" mass="23069">MVRALLLAFRQLPDPAFRKPVLLGAAGALAGLVAIAALASWGLGELASGTGWFAGVAAAAGGVLVLFSAWWLFVPLLLAVSGLFLDGVAAAVERRHYPALPPPSGASLAGQAWSSTVLAAKMAGLTLILLPLSLLLPMVGVVGLWAVAAIGLSEGLFEGVALRRMDRAAAEALRQRRRSAIWALGGALAAMAAVPLLNLLVPVLGTAAMTHLLHGSDAPAKPRESGG</sequence>
<keyword evidence="3 5" id="KW-1133">Transmembrane helix</keyword>
<organism evidence="6 7">
    <name type="scientific">Falsiroseomonas algicola</name>
    <dbReference type="NCBI Taxonomy" id="2716930"/>
    <lineage>
        <taxon>Bacteria</taxon>
        <taxon>Pseudomonadati</taxon>
        <taxon>Pseudomonadota</taxon>
        <taxon>Alphaproteobacteria</taxon>
        <taxon>Acetobacterales</taxon>
        <taxon>Roseomonadaceae</taxon>
        <taxon>Falsiroseomonas</taxon>
    </lineage>
</organism>
<keyword evidence="7" id="KW-1185">Reference proteome</keyword>
<protein>
    <submittedName>
        <fullName evidence="6">Cysteine biosynthesis protein CysZ</fullName>
    </submittedName>
</protein>